<proteinExistence type="predicted"/>
<gene>
    <name evidence="3" type="ORF">CVV64_03795</name>
</gene>
<dbReference type="AlphaFoldDB" id="A0A2N1PTZ8"/>
<evidence type="ECO:0000259" key="2">
    <source>
        <dbReference type="Pfam" id="PF10135"/>
    </source>
</evidence>
<dbReference type="EMBL" id="PGXC01000002">
    <property type="protein sequence ID" value="PKK91825.1"/>
    <property type="molecule type" value="Genomic_DNA"/>
</dbReference>
<reference evidence="3 4" key="1">
    <citation type="journal article" date="2017" name="ISME J.">
        <title>Potential for microbial H2 and metal transformations associated with novel bacteria and archaea in deep terrestrial subsurface sediments.</title>
        <authorList>
            <person name="Hernsdorf A.W."/>
            <person name="Amano Y."/>
            <person name="Miyakawa K."/>
            <person name="Ise K."/>
            <person name="Suzuki Y."/>
            <person name="Anantharaman K."/>
            <person name="Probst A."/>
            <person name="Burstein D."/>
            <person name="Thomas B.C."/>
            <person name="Banfield J.F."/>
        </authorList>
    </citation>
    <scope>NUCLEOTIDE SEQUENCE [LARGE SCALE GENOMIC DNA]</scope>
    <source>
        <strain evidence="3">HGW-Wallbacteria-1</strain>
    </source>
</reference>
<organism evidence="3 4">
    <name type="scientific">Candidatus Wallbacteria bacterium HGW-Wallbacteria-1</name>
    <dbReference type="NCBI Taxonomy" id="2013854"/>
    <lineage>
        <taxon>Bacteria</taxon>
        <taxon>Candidatus Walliibacteriota</taxon>
    </lineage>
</organism>
<feature type="domain" description="Flagellar protein FlgJ N-terminal" evidence="2">
    <location>
        <begin position="80"/>
        <end position="128"/>
    </location>
</feature>
<evidence type="ECO:0000256" key="1">
    <source>
        <dbReference type="SAM" id="MobiDB-lite"/>
    </source>
</evidence>
<evidence type="ECO:0000313" key="3">
    <source>
        <dbReference type="EMBL" id="PKK91825.1"/>
    </source>
</evidence>
<dbReference type="Pfam" id="PF10135">
    <property type="entry name" value="Rod-binding"/>
    <property type="match status" value="1"/>
</dbReference>
<feature type="compositionally biased region" description="Polar residues" evidence="1">
    <location>
        <begin position="1"/>
        <end position="15"/>
    </location>
</feature>
<dbReference type="Proteomes" id="UP000233256">
    <property type="component" value="Unassembled WGS sequence"/>
</dbReference>
<accession>A0A2N1PTZ8</accession>
<name>A0A2N1PTZ8_9BACT</name>
<evidence type="ECO:0000313" key="4">
    <source>
        <dbReference type="Proteomes" id="UP000233256"/>
    </source>
</evidence>
<feature type="region of interest" description="Disordered" evidence="1">
    <location>
        <begin position="1"/>
        <end position="23"/>
    </location>
</feature>
<protein>
    <recommendedName>
        <fullName evidence="2">Flagellar protein FlgJ N-terminal domain-containing protein</fullName>
    </recommendedName>
</protein>
<dbReference type="InterPro" id="IPR019301">
    <property type="entry name" value="Flagellar_prot_FlgJ_N"/>
</dbReference>
<sequence>MRQSSLPKSAGSRSGSVDPVTAGRDADFSRALARATELTEQVSEIKASENSIKLPSGSENTRLREVSREFESIFVNQMLKAMRKTVMKTGMMDGGTGEEVFTEMLDTEYSKSLAASGGFGLAEMIYKQLSRDQIGSVGSPALVDSEVTDSNLAVSANDPIVPKGEAESLRTVPEAEK</sequence>
<comment type="caution">
    <text evidence="3">The sequence shown here is derived from an EMBL/GenBank/DDBJ whole genome shotgun (WGS) entry which is preliminary data.</text>
</comment>